<name>A0ABY4H7F4_9BACI</name>
<organism evidence="1 2">
    <name type="scientific">Halobacillus amylolyticus</name>
    <dbReference type="NCBI Taxonomy" id="2932259"/>
    <lineage>
        <taxon>Bacteria</taxon>
        <taxon>Bacillati</taxon>
        <taxon>Bacillota</taxon>
        <taxon>Bacilli</taxon>
        <taxon>Bacillales</taxon>
        <taxon>Bacillaceae</taxon>
        <taxon>Halobacillus</taxon>
    </lineage>
</organism>
<proteinExistence type="predicted"/>
<dbReference type="InterPro" id="IPR029063">
    <property type="entry name" value="SAM-dependent_MTases_sf"/>
</dbReference>
<dbReference type="PANTHER" id="PTHR43861:SF1">
    <property type="entry name" value="TRANS-ACONITATE 2-METHYLTRANSFERASE"/>
    <property type="match status" value="1"/>
</dbReference>
<evidence type="ECO:0000313" key="2">
    <source>
        <dbReference type="Proteomes" id="UP000830326"/>
    </source>
</evidence>
<gene>
    <name evidence="1" type="ORF">MUO15_11795</name>
</gene>
<protein>
    <submittedName>
        <fullName evidence="1">Class I SAM-dependent methyltransferase</fullName>
    </submittedName>
</protein>
<dbReference type="EMBL" id="CP095075">
    <property type="protein sequence ID" value="UOR10378.1"/>
    <property type="molecule type" value="Genomic_DNA"/>
</dbReference>
<accession>A0ABY4H7F4</accession>
<dbReference type="SUPFAM" id="SSF53335">
    <property type="entry name" value="S-adenosyl-L-methionine-dependent methyltransferases"/>
    <property type="match status" value="1"/>
</dbReference>
<dbReference type="Gene3D" id="3.40.50.150">
    <property type="entry name" value="Vaccinia Virus protein VP39"/>
    <property type="match status" value="1"/>
</dbReference>
<dbReference type="Pfam" id="PF13489">
    <property type="entry name" value="Methyltransf_23"/>
    <property type="match status" value="1"/>
</dbReference>
<keyword evidence="1" id="KW-0489">Methyltransferase</keyword>
<keyword evidence="2" id="KW-1185">Reference proteome</keyword>
<reference evidence="1" key="1">
    <citation type="submission" date="2022-04" db="EMBL/GenBank/DDBJ databases">
        <title>Halobacillus sp. isolated from saltern.</title>
        <authorList>
            <person name="Won M."/>
            <person name="Lee C.-M."/>
            <person name="Woen H.-Y."/>
            <person name="Kwon S.-W."/>
        </authorList>
    </citation>
    <scope>NUCLEOTIDE SEQUENCE</scope>
    <source>
        <strain evidence="1">SSHM10-5</strain>
    </source>
</reference>
<evidence type="ECO:0000313" key="1">
    <source>
        <dbReference type="EMBL" id="UOR10378.1"/>
    </source>
</evidence>
<dbReference type="GO" id="GO:0032259">
    <property type="term" value="P:methylation"/>
    <property type="evidence" value="ECO:0007669"/>
    <property type="project" value="UniProtKB-KW"/>
</dbReference>
<dbReference type="CDD" id="cd02440">
    <property type="entry name" value="AdoMet_MTases"/>
    <property type="match status" value="1"/>
</dbReference>
<sequence>MEYKGSSVYDNEQFFSNFLARRNREESPNNTMEYPAFMELLGDVSQKRILDLGCGDAQFGVELLRQGCLSYEGVEGSRKMAEQAILNLAGTRGKVFHSSMEQWEYPLDHYDVIVSRVSFHYIKRLERILEQIHHALHEKGRFLFSVQHPLLTSSQASAEQTARKTDWIVDDYFDCGKRVEPWINEKVVKYHRTFEEYFRLIKAAGFMIQDVSECGPRKENFSKEEEYKRRKRIPLFLVFACQK</sequence>
<dbReference type="Proteomes" id="UP000830326">
    <property type="component" value="Chromosome"/>
</dbReference>
<dbReference type="GO" id="GO:0008168">
    <property type="term" value="F:methyltransferase activity"/>
    <property type="evidence" value="ECO:0007669"/>
    <property type="project" value="UniProtKB-KW"/>
</dbReference>
<dbReference type="RefSeq" id="WP_245029483.1">
    <property type="nucleotide sequence ID" value="NZ_CP095075.1"/>
</dbReference>
<dbReference type="PANTHER" id="PTHR43861">
    <property type="entry name" value="TRANS-ACONITATE 2-METHYLTRANSFERASE-RELATED"/>
    <property type="match status" value="1"/>
</dbReference>
<keyword evidence="1" id="KW-0808">Transferase</keyword>